<dbReference type="PANTHER" id="PTHR46696:SF1">
    <property type="entry name" value="CYTOCHROME P450 YJIB-RELATED"/>
    <property type="match status" value="1"/>
</dbReference>
<evidence type="ECO:0000256" key="2">
    <source>
        <dbReference type="ARBA" id="ARBA00022617"/>
    </source>
</evidence>
<dbReference type="InterPro" id="IPR001128">
    <property type="entry name" value="Cyt_P450"/>
</dbReference>
<feature type="region of interest" description="Disordered" evidence="8">
    <location>
        <begin position="1"/>
        <end position="21"/>
    </location>
</feature>
<evidence type="ECO:0000256" key="1">
    <source>
        <dbReference type="ARBA" id="ARBA00010617"/>
    </source>
</evidence>
<dbReference type="InterPro" id="IPR036396">
    <property type="entry name" value="Cyt_P450_sf"/>
</dbReference>
<gene>
    <name evidence="9" type="ORF">HNR12_001740</name>
</gene>
<dbReference type="FunFam" id="1.10.630.10:FF:000018">
    <property type="entry name" value="Cytochrome P450 monooxygenase"/>
    <property type="match status" value="1"/>
</dbReference>
<evidence type="ECO:0000256" key="5">
    <source>
        <dbReference type="ARBA" id="ARBA00023004"/>
    </source>
</evidence>
<proteinExistence type="inferred from homology"/>
<organism evidence="9 10">
    <name type="scientific">Streptomonospora nanhaiensis</name>
    <dbReference type="NCBI Taxonomy" id="1323731"/>
    <lineage>
        <taxon>Bacteria</taxon>
        <taxon>Bacillati</taxon>
        <taxon>Actinomycetota</taxon>
        <taxon>Actinomycetes</taxon>
        <taxon>Streptosporangiales</taxon>
        <taxon>Nocardiopsidaceae</taxon>
        <taxon>Streptomonospora</taxon>
    </lineage>
</organism>
<dbReference type="Proteomes" id="UP000575985">
    <property type="component" value="Unassembled WGS sequence"/>
</dbReference>
<dbReference type="Pfam" id="PF00067">
    <property type="entry name" value="p450"/>
    <property type="match status" value="2"/>
</dbReference>
<evidence type="ECO:0000256" key="8">
    <source>
        <dbReference type="SAM" id="MobiDB-lite"/>
    </source>
</evidence>
<comment type="caution">
    <text evidence="9">The sequence shown here is derived from an EMBL/GenBank/DDBJ whole genome shotgun (WGS) entry which is preliminary data.</text>
</comment>
<evidence type="ECO:0008006" key="11">
    <source>
        <dbReference type="Google" id="ProtNLM"/>
    </source>
</evidence>
<evidence type="ECO:0000256" key="4">
    <source>
        <dbReference type="ARBA" id="ARBA00023002"/>
    </source>
</evidence>
<sequence length="427" mass="47471">MTAPAQHNPADTPADSPAVSLLDPELLTDPYTGFGRLREEAPVERVRHLDGSTMWLVTRQDDVRTVLDDPRFVNDPARIENGPGDMRATMLASVGIPEDYIPYIADTILDSDPPDHTRLRKLVSRAFTVRRVNELRPRVEEITADLLDRLPGAAGDDGAVDLIEHFAYPLPITVICEMVGVPEADRPLWRDWGTRMMGLDPARMASAFREMIDHIHAMVAERRARPADALLDALIAVRDDDGDRLTETELVTMVLTLVIAGHETTAHLIGNGTHALLTHPEQARLLREDPGLAPRAVHELMRWCGPVLFTRPRWAAEDVDLGGTLIRKGQGVEAVLVSANHDPRHYTEPERLDITRTYDTRGEHHLGFGHGLHYCLGAALARQEGEVAFTQLLGRFPGLALAVPEDQARWMPRPGLRRLVELPVRLG</sequence>
<dbReference type="CDD" id="cd11029">
    <property type="entry name" value="CYP107-like"/>
    <property type="match status" value="1"/>
</dbReference>
<dbReference type="GO" id="GO:0004497">
    <property type="term" value="F:monooxygenase activity"/>
    <property type="evidence" value="ECO:0007669"/>
    <property type="project" value="UniProtKB-KW"/>
</dbReference>
<dbReference type="GO" id="GO:0005506">
    <property type="term" value="F:iron ion binding"/>
    <property type="evidence" value="ECO:0007669"/>
    <property type="project" value="InterPro"/>
</dbReference>
<reference evidence="9 10" key="1">
    <citation type="submission" date="2020-07" db="EMBL/GenBank/DDBJ databases">
        <title>Sequencing the genomes of 1000 actinobacteria strains.</title>
        <authorList>
            <person name="Klenk H.-P."/>
        </authorList>
    </citation>
    <scope>NUCLEOTIDE SEQUENCE [LARGE SCALE GENOMIC DNA]</scope>
    <source>
        <strain evidence="9 10">DSM 45927</strain>
    </source>
</reference>
<dbReference type="Gene3D" id="1.10.630.10">
    <property type="entry name" value="Cytochrome P450"/>
    <property type="match status" value="1"/>
</dbReference>
<keyword evidence="5 7" id="KW-0408">Iron</keyword>
<keyword evidence="2 7" id="KW-0349">Heme</keyword>
<dbReference type="AlphaFoldDB" id="A0A853BJM0"/>
<keyword evidence="6 7" id="KW-0503">Monooxygenase</keyword>
<protein>
    <recommendedName>
        <fullName evidence="11">Cytochrome P450</fullName>
    </recommendedName>
</protein>
<name>A0A853BJM0_9ACTN</name>
<dbReference type="InterPro" id="IPR017972">
    <property type="entry name" value="Cyt_P450_CS"/>
</dbReference>
<dbReference type="PRINTS" id="PR00359">
    <property type="entry name" value="BP450"/>
</dbReference>
<evidence type="ECO:0000256" key="7">
    <source>
        <dbReference type="RuleBase" id="RU000461"/>
    </source>
</evidence>
<dbReference type="EMBL" id="JACCFO010000001">
    <property type="protein sequence ID" value="NYI95463.1"/>
    <property type="molecule type" value="Genomic_DNA"/>
</dbReference>
<evidence type="ECO:0000256" key="3">
    <source>
        <dbReference type="ARBA" id="ARBA00022723"/>
    </source>
</evidence>
<keyword evidence="3 7" id="KW-0479">Metal-binding</keyword>
<dbReference type="RefSeq" id="WP_179766973.1">
    <property type="nucleotide sequence ID" value="NZ_JACCFO010000001.1"/>
</dbReference>
<keyword evidence="10" id="KW-1185">Reference proteome</keyword>
<accession>A0A853BJM0</accession>
<comment type="similarity">
    <text evidence="1 7">Belongs to the cytochrome P450 family.</text>
</comment>
<dbReference type="GO" id="GO:0016705">
    <property type="term" value="F:oxidoreductase activity, acting on paired donors, with incorporation or reduction of molecular oxygen"/>
    <property type="evidence" value="ECO:0007669"/>
    <property type="project" value="InterPro"/>
</dbReference>
<dbReference type="GO" id="GO:0020037">
    <property type="term" value="F:heme binding"/>
    <property type="evidence" value="ECO:0007669"/>
    <property type="project" value="InterPro"/>
</dbReference>
<dbReference type="PANTHER" id="PTHR46696">
    <property type="entry name" value="P450, PUTATIVE (EUROFUNG)-RELATED"/>
    <property type="match status" value="1"/>
</dbReference>
<keyword evidence="4 7" id="KW-0560">Oxidoreductase</keyword>
<evidence type="ECO:0000313" key="10">
    <source>
        <dbReference type="Proteomes" id="UP000575985"/>
    </source>
</evidence>
<dbReference type="SUPFAM" id="SSF48264">
    <property type="entry name" value="Cytochrome P450"/>
    <property type="match status" value="1"/>
</dbReference>
<dbReference type="InterPro" id="IPR002397">
    <property type="entry name" value="Cyt_P450_B"/>
</dbReference>
<evidence type="ECO:0000256" key="6">
    <source>
        <dbReference type="ARBA" id="ARBA00023033"/>
    </source>
</evidence>
<dbReference type="PROSITE" id="PS00086">
    <property type="entry name" value="CYTOCHROME_P450"/>
    <property type="match status" value="1"/>
</dbReference>
<evidence type="ECO:0000313" key="9">
    <source>
        <dbReference type="EMBL" id="NYI95463.1"/>
    </source>
</evidence>